<keyword evidence="8" id="KW-1185">Reference proteome</keyword>
<dbReference type="KEGG" id="ptm:GSPATT00034924001"/>
<evidence type="ECO:0000256" key="1">
    <source>
        <dbReference type="ARBA" id="ARBA00004123"/>
    </source>
</evidence>
<dbReference type="PRINTS" id="PR00056">
    <property type="entry name" value="HSFDOMAIN"/>
</dbReference>
<dbReference type="Gene3D" id="1.10.10.10">
    <property type="entry name" value="Winged helix-like DNA-binding domain superfamily/Winged helix DNA-binding domain"/>
    <property type="match status" value="1"/>
</dbReference>
<organism evidence="7 8">
    <name type="scientific">Paramecium tetraurelia</name>
    <dbReference type="NCBI Taxonomy" id="5888"/>
    <lineage>
        <taxon>Eukaryota</taxon>
        <taxon>Sar</taxon>
        <taxon>Alveolata</taxon>
        <taxon>Ciliophora</taxon>
        <taxon>Intramacronucleata</taxon>
        <taxon>Oligohymenophorea</taxon>
        <taxon>Peniculida</taxon>
        <taxon>Parameciidae</taxon>
        <taxon>Paramecium</taxon>
    </lineage>
</organism>
<evidence type="ECO:0000256" key="3">
    <source>
        <dbReference type="ARBA" id="ARBA00023242"/>
    </source>
</evidence>
<dbReference type="PANTHER" id="PTHR10015:SF206">
    <property type="entry name" value="HSF-TYPE DNA-BINDING DOMAIN-CONTAINING PROTEIN"/>
    <property type="match status" value="1"/>
</dbReference>
<dbReference type="SUPFAM" id="SSF46785">
    <property type="entry name" value="Winged helix' DNA-binding domain"/>
    <property type="match status" value="1"/>
</dbReference>
<keyword evidence="5" id="KW-0812">Transmembrane</keyword>
<dbReference type="InParanoid" id="A0C3S8"/>
<reference evidence="7 8" key="1">
    <citation type="journal article" date="2006" name="Nature">
        <title>Global trends of whole-genome duplications revealed by the ciliate Paramecium tetraurelia.</title>
        <authorList>
            <consortium name="Genoscope"/>
            <person name="Aury J.-M."/>
            <person name="Jaillon O."/>
            <person name="Duret L."/>
            <person name="Noel B."/>
            <person name="Jubin C."/>
            <person name="Porcel B.M."/>
            <person name="Segurens B."/>
            <person name="Daubin V."/>
            <person name="Anthouard V."/>
            <person name="Aiach N."/>
            <person name="Arnaiz O."/>
            <person name="Billaut A."/>
            <person name="Beisson J."/>
            <person name="Blanc I."/>
            <person name="Bouhouche K."/>
            <person name="Camara F."/>
            <person name="Duharcourt S."/>
            <person name="Guigo R."/>
            <person name="Gogendeau D."/>
            <person name="Katinka M."/>
            <person name="Keller A.-M."/>
            <person name="Kissmehl R."/>
            <person name="Klotz C."/>
            <person name="Koll F."/>
            <person name="Le Moue A."/>
            <person name="Lepere C."/>
            <person name="Malinsky S."/>
            <person name="Nowacki M."/>
            <person name="Nowak J.K."/>
            <person name="Plattner H."/>
            <person name="Poulain J."/>
            <person name="Ruiz F."/>
            <person name="Serrano V."/>
            <person name="Zagulski M."/>
            <person name="Dessen P."/>
            <person name="Betermier M."/>
            <person name="Weissenbach J."/>
            <person name="Scarpelli C."/>
            <person name="Schachter V."/>
            <person name="Sperling L."/>
            <person name="Meyer E."/>
            <person name="Cohen J."/>
            <person name="Wincker P."/>
        </authorList>
    </citation>
    <scope>NUCLEOTIDE SEQUENCE [LARGE SCALE GENOMIC DNA]</scope>
    <source>
        <strain evidence="7 8">Stock d4-2</strain>
    </source>
</reference>
<dbReference type="HOGENOM" id="CLU_1117523_0_0_1"/>
<dbReference type="GeneID" id="5018622"/>
<keyword evidence="5" id="KW-0472">Membrane</keyword>
<dbReference type="PANTHER" id="PTHR10015">
    <property type="entry name" value="HEAT SHOCK TRANSCRIPTION FACTOR"/>
    <property type="match status" value="1"/>
</dbReference>
<feature type="domain" description="HSF-type DNA-binding" evidence="6">
    <location>
        <begin position="15"/>
        <end position="110"/>
    </location>
</feature>
<evidence type="ECO:0000313" key="8">
    <source>
        <dbReference type="Proteomes" id="UP000000600"/>
    </source>
</evidence>
<keyword evidence="5" id="KW-1133">Transmembrane helix</keyword>
<dbReference type="Pfam" id="PF00447">
    <property type="entry name" value="HSF_DNA-bind"/>
    <property type="match status" value="1"/>
</dbReference>
<dbReference type="SMART" id="SM00415">
    <property type="entry name" value="HSF"/>
    <property type="match status" value="1"/>
</dbReference>
<evidence type="ECO:0000256" key="5">
    <source>
        <dbReference type="SAM" id="Phobius"/>
    </source>
</evidence>
<dbReference type="InterPro" id="IPR036390">
    <property type="entry name" value="WH_DNA-bd_sf"/>
</dbReference>
<evidence type="ECO:0000256" key="2">
    <source>
        <dbReference type="ARBA" id="ARBA00023125"/>
    </source>
</evidence>
<dbReference type="RefSeq" id="XP_001432842.1">
    <property type="nucleotide sequence ID" value="XM_001432805.1"/>
</dbReference>
<evidence type="ECO:0000259" key="6">
    <source>
        <dbReference type="SMART" id="SM00415"/>
    </source>
</evidence>
<keyword evidence="2" id="KW-0238">DNA-binding</keyword>
<proteinExistence type="inferred from homology"/>
<dbReference type="OrthoDB" id="289897at2759"/>
<evidence type="ECO:0000256" key="4">
    <source>
        <dbReference type="RuleBase" id="RU004020"/>
    </source>
</evidence>
<dbReference type="GO" id="GO:0003700">
    <property type="term" value="F:DNA-binding transcription factor activity"/>
    <property type="evidence" value="ECO:0007669"/>
    <property type="project" value="InterPro"/>
</dbReference>
<comment type="subcellular location">
    <subcellularLocation>
        <location evidence="1">Nucleus</location>
    </subcellularLocation>
</comment>
<dbReference type="Proteomes" id="UP000000600">
    <property type="component" value="Unassembled WGS sequence"/>
</dbReference>
<accession>A0C3S8</accession>
<dbReference type="GO" id="GO:0005634">
    <property type="term" value="C:nucleus"/>
    <property type="evidence" value="ECO:0007669"/>
    <property type="project" value="UniProtKB-SubCell"/>
</dbReference>
<keyword evidence="3" id="KW-0539">Nucleus</keyword>
<dbReference type="eggNOG" id="KOG0627">
    <property type="taxonomic scope" value="Eukaryota"/>
</dbReference>
<dbReference type="OMA" id="HNNYQSL"/>
<dbReference type="InterPro" id="IPR036388">
    <property type="entry name" value="WH-like_DNA-bd_sf"/>
</dbReference>
<feature type="transmembrane region" description="Helical" evidence="5">
    <location>
        <begin position="158"/>
        <end position="181"/>
    </location>
</feature>
<protein>
    <recommendedName>
        <fullName evidence="6">HSF-type DNA-binding domain-containing protein</fullName>
    </recommendedName>
</protein>
<dbReference type="STRING" id="5888.A0C3S8"/>
<dbReference type="EMBL" id="CT868039">
    <property type="protein sequence ID" value="CAK65445.1"/>
    <property type="molecule type" value="Genomic_DNA"/>
</dbReference>
<gene>
    <name evidence="7" type="ORF">GSPATT00034924001</name>
</gene>
<comment type="similarity">
    <text evidence="4">Belongs to the HSF family.</text>
</comment>
<dbReference type="AlphaFoldDB" id="A0C3S8"/>
<sequence length="209" mass="25116">MKELQKGFETNGEKQRQKFLKHLYEILDNPKNYQIIGWDEHRFVIWNVEEFKKQLLTSNFKHNNYQSLMRQLNKYGFKIKSKENLKAYFSHPTIRENNREKKRVLQIKKKLEKIDYEKELNVLKGQLEDLKKGQKILNKQFQISIKIMMKLQSHYARLNIVLLLLLLLIMTLYTVGFANIIGNLSYTNHKTIWGNIGGDLFQVFKFYLK</sequence>
<name>A0C3S8_PARTE</name>
<dbReference type="FunFam" id="1.10.10.10:FF:001178">
    <property type="entry name" value="Uncharacterized protein"/>
    <property type="match status" value="1"/>
</dbReference>
<dbReference type="GO" id="GO:0043565">
    <property type="term" value="F:sequence-specific DNA binding"/>
    <property type="evidence" value="ECO:0007669"/>
    <property type="project" value="InterPro"/>
</dbReference>
<dbReference type="InterPro" id="IPR000232">
    <property type="entry name" value="HSF_DNA-bd"/>
</dbReference>
<evidence type="ECO:0000313" key="7">
    <source>
        <dbReference type="EMBL" id="CAK65445.1"/>
    </source>
</evidence>